<dbReference type="AlphaFoldDB" id="A0A6A5KLL6"/>
<gene>
    <name evidence="1" type="ORF">BDW02DRAFT_149471</name>
</gene>
<reference evidence="1" key="1">
    <citation type="submission" date="2020-01" db="EMBL/GenBank/DDBJ databases">
        <authorList>
            <consortium name="DOE Joint Genome Institute"/>
            <person name="Haridas S."/>
            <person name="Albert R."/>
            <person name="Binder M."/>
            <person name="Bloem J."/>
            <person name="Labutti K."/>
            <person name="Salamov A."/>
            <person name="Andreopoulos B."/>
            <person name="Baker S.E."/>
            <person name="Barry K."/>
            <person name="Bills G."/>
            <person name="Bluhm B.H."/>
            <person name="Cannon C."/>
            <person name="Castanera R."/>
            <person name="Culley D.E."/>
            <person name="Daum C."/>
            <person name="Ezra D."/>
            <person name="Gonzalez J.B."/>
            <person name="Henrissat B."/>
            <person name="Kuo A."/>
            <person name="Liang C."/>
            <person name="Lipzen A."/>
            <person name="Lutzoni F."/>
            <person name="Magnuson J."/>
            <person name="Mondo S."/>
            <person name="Nolan M."/>
            <person name="Ohm R."/>
            <person name="Pangilinan J."/>
            <person name="Park H.-J."/>
            <person name="Ramirez L."/>
            <person name="Alfaro M."/>
            <person name="Sun H."/>
            <person name="Tritt A."/>
            <person name="Yoshinaga Y."/>
            <person name="Zwiers L.-H."/>
            <person name="Turgeon B.G."/>
            <person name="Goodwin S.B."/>
            <person name="Spatafora J.W."/>
            <person name="Crous P.W."/>
            <person name="Grigoriev I.V."/>
        </authorList>
    </citation>
    <scope>NUCLEOTIDE SEQUENCE</scope>
    <source>
        <strain evidence="1">P77</strain>
    </source>
</reference>
<proteinExistence type="predicted"/>
<accession>A0A6A5KLL6</accession>
<sequence>MLAEVHAQPRSGGKERPCASATPFAFGASPPILFVINYQSPPRPCERSGCHQSTPYIEPGRYRTLTLSTSRFIYSIRAALAQSTRLFTVIYPRLRLYQPCAASQTPVGRKPCESVTGWRMPLAELPITWHRFRLHFVLQLRMHQPHHTVISGLRRTRCSYKIPRHGRATAECYTNKLYCVFAGLPSLSHACSI</sequence>
<dbReference type="Proteomes" id="UP000800040">
    <property type="component" value="Unassembled WGS sequence"/>
</dbReference>
<dbReference type="EMBL" id="ML975245">
    <property type="protein sequence ID" value="KAF1839355.1"/>
    <property type="molecule type" value="Genomic_DNA"/>
</dbReference>
<protein>
    <submittedName>
        <fullName evidence="1">Uncharacterized protein</fullName>
    </submittedName>
</protein>
<evidence type="ECO:0000313" key="2">
    <source>
        <dbReference type="Proteomes" id="UP000800040"/>
    </source>
</evidence>
<keyword evidence="2" id="KW-1185">Reference proteome</keyword>
<name>A0A6A5KLL6_9PLEO</name>
<organism evidence="1 2">
    <name type="scientific">Decorospora gaudefroyi</name>
    <dbReference type="NCBI Taxonomy" id="184978"/>
    <lineage>
        <taxon>Eukaryota</taxon>
        <taxon>Fungi</taxon>
        <taxon>Dikarya</taxon>
        <taxon>Ascomycota</taxon>
        <taxon>Pezizomycotina</taxon>
        <taxon>Dothideomycetes</taxon>
        <taxon>Pleosporomycetidae</taxon>
        <taxon>Pleosporales</taxon>
        <taxon>Pleosporineae</taxon>
        <taxon>Pleosporaceae</taxon>
        <taxon>Decorospora</taxon>
    </lineage>
</organism>
<evidence type="ECO:0000313" key="1">
    <source>
        <dbReference type="EMBL" id="KAF1839355.1"/>
    </source>
</evidence>